<keyword evidence="7" id="KW-0238">DNA-binding</keyword>
<dbReference type="FunFam" id="1.10.1420.10:FF:000004">
    <property type="entry name" value="DNA mismatch repair protein Msh3"/>
    <property type="match status" value="1"/>
</dbReference>
<evidence type="ECO:0000256" key="2">
    <source>
        <dbReference type="ARBA" id="ARBA00007094"/>
    </source>
</evidence>
<dbReference type="InterPro" id="IPR007695">
    <property type="entry name" value="DNA_mismatch_repair_MutS-lik_N"/>
</dbReference>
<evidence type="ECO:0000256" key="7">
    <source>
        <dbReference type="ARBA" id="ARBA00023125"/>
    </source>
</evidence>
<dbReference type="SUPFAM" id="SSF55271">
    <property type="entry name" value="DNA repair protein MutS, domain I"/>
    <property type="match status" value="1"/>
</dbReference>
<evidence type="ECO:0000256" key="5">
    <source>
        <dbReference type="ARBA" id="ARBA00022763"/>
    </source>
</evidence>
<comment type="subcellular location">
    <subcellularLocation>
        <location evidence="1">Nucleus</location>
    </subcellularLocation>
</comment>
<feature type="compositionally biased region" description="Low complexity" evidence="13">
    <location>
        <begin position="97"/>
        <end position="116"/>
    </location>
</feature>
<dbReference type="InterPro" id="IPR007860">
    <property type="entry name" value="DNA_mmatch_repair_MutS_con_dom"/>
</dbReference>
<feature type="compositionally biased region" description="Low complexity" evidence="13">
    <location>
        <begin position="17"/>
        <end position="37"/>
    </location>
</feature>
<sequence length="1161" mass="128605">MSSQRSISSFFTPVGRTASTSKSTSDSASKPGSSKAAQTPKANGSTSRALSKTIAKGKAKTKVATTLEINDVEDEADEEEEQEDLPPTTSFSKRVRAFSVQSSSQPPSSDSAAPAPKRARLERRIVDNKEDDEQAQPEDLVLEDREDEVEEPLPHKLSHTSPKKSGKGIITNRFAFSSSQLADSSVHEEEEISPEAALRKRKNHEKFVKKLGRPGEFEIRLKENGEEGDEDLDEEEEEPERPPEPKKGSKAAAKRGKKLTPLEQQVVDIKEKYADTVLVVEVGYKYRFFGEDARIAASVLSIVCIPGRMKFTYDPSEAHLDKFASASIPVHRLHVHVKRLITAGYKVGVVRQLETAALKAAGDNRNAPFVRKLTNLYTKGTYIDDIDGVDEHDAVGAGSGGAASTGYLLCITEKLGGGAGADEKVKVGILAVQPSTGDIIYDEFDDGFMRTEIETRLLHIAPCELLILGELSKATDKLVTHLAGSTNNVFGDGVRVEKVERPKKMQTTSPIHVSEFYAEKLKSEAAALPQDLLDIVTQLPDLVTICLSAMITHLTAYGLEHVFDLTKYFKSFSARSHMLLNGNTLSSLEIYRNQTDFSEKGSLFWTLDHTSTRFGRRLLRKWVGRPLLDRSQLEARINAVEEMLSSTSERTQQLKNLLTTVRYDLEKGLIRIYYGKATRPEVFNILNTLLRIAKTFRNVESPEQCGYDSPLINGAMASLPTILETVEGYLSKFDHKAATKDDKYSFFKEVDEYDYILDSKMAIKGVEFDLQEHLPDAAKAVKKKNLDYVTVSGIDYLVEVENSGIKNVPASWVKISGTKKVSRFHTPEVLRLLRERDQRKETLANNCDRAFKDFMLQIAGQYQEYRDVVQSLATLDCLVSLANVAQLPGYCKPTITDDIEIKVKQGRHPMVEQLLIETYVPNDIDLGADQRRTLLVTGPNMGGKSSYVRQIALIAIMAQIGSYVPADSAKIGLLDAVFTRMGAFDNMMTGESTFMVELSETSDILKQATPRSLVILDELGRGTSTHDGVAIAYSVLDYMVSSIKAMTLFVTHYPILAQIEKAYPREVVNAHMRFEEATDGSEDITFLYQIAEGTAHRSYGLNVAKLANVPQAVLDTAAVKSKELEVEIKGRETARWFANILQGNINTEDGLLSEISSLSIS</sequence>
<dbReference type="Gene3D" id="3.30.420.110">
    <property type="entry name" value="MutS, connector domain"/>
    <property type="match status" value="1"/>
</dbReference>
<proteinExistence type="inferred from homology"/>
<dbReference type="Gene3D" id="3.40.50.300">
    <property type="entry name" value="P-loop containing nucleotide triphosphate hydrolases"/>
    <property type="match status" value="1"/>
</dbReference>
<keyword evidence="4" id="KW-0547">Nucleotide-binding</keyword>
<dbReference type="SMART" id="SM00534">
    <property type="entry name" value="MUTSac"/>
    <property type="match status" value="1"/>
</dbReference>
<dbReference type="GO" id="GO:0006312">
    <property type="term" value="P:mitotic recombination"/>
    <property type="evidence" value="ECO:0007669"/>
    <property type="project" value="TreeGrafter"/>
</dbReference>
<keyword evidence="5" id="KW-0227">DNA damage</keyword>
<gene>
    <name evidence="15" type="primary">MSH3_1</name>
    <name evidence="15" type="ORF">TWF970_001469</name>
</gene>
<dbReference type="InterPro" id="IPR007696">
    <property type="entry name" value="DNA_mismatch_repair_MutS_core"/>
</dbReference>
<dbReference type="Pfam" id="PF05192">
    <property type="entry name" value="MutS_III"/>
    <property type="match status" value="1"/>
</dbReference>
<dbReference type="Pfam" id="PF01624">
    <property type="entry name" value="MutS_I"/>
    <property type="match status" value="1"/>
</dbReference>
<dbReference type="InterPro" id="IPR000432">
    <property type="entry name" value="DNA_mismatch_repair_MutS_C"/>
</dbReference>
<dbReference type="PROSITE" id="PS00486">
    <property type="entry name" value="DNA_MISMATCH_REPAIR_2"/>
    <property type="match status" value="1"/>
</dbReference>
<dbReference type="OrthoDB" id="121051at2759"/>
<feature type="region of interest" description="Disordered" evidence="13">
    <location>
        <begin position="218"/>
        <end position="257"/>
    </location>
</feature>
<dbReference type="GO" id="GO:0006298">
    <property type="term" value="P:mismatch repair"/>
    <property type="evidence" value="ECO:0007669"/>
    <property type="project" value="InterPro"/>
</dbReference>
<evidence type="ECO:0000256" key="1">
    <source>
        <dbReference type="ARBA" id="ARBA00004123"/>
    </source>
</evidence>
<comment type="subunit">
    <text evidence="10">Heterodimer consisting of MSH2-MSH3 (MutS beta). Forms a ternary complex with MutL alpha (MLH1-PMS1).</text>
</comment>
<dbReference type="PANTHER" id="PTHR11361:SF122">
    <property type="entry name" value="DNA MISMATCH REPAIR PROTEIN MSH3"/>
    <property type="match status" value="1"/>
</dbReference>
<protein>
    <recommendedName>
        <fullName evidence="3 12">DNA mismatch repair protein MSH3</fullName>
    </recommendedName>
    <alternativeName>
        <fullName evidence="3 12">DNA mismatch repair protein MSH3</fullName>
    </alternativeName>
    <alternativeName>
        <fullName evidence="11">MutS protein homolog 3</fullName>
    </alternativeName>
</protein>
<keyword evidence="8" id="KW-0234">DNA repair</keyword>
<comment type="similarity">
    <text evidence="2">Belongs to the DNA mismatch repair MutS family. MSH3 subfamily.</text>
</comment>
<evidence type="ECO:0000256" key="6">
    <source>
        <dbReference type="ARBA" id="ARBA00022840"/>
    </source>
</evidence>
<feature type="compositionally biased region" description="Acidic residues" evidence="13">
    <location>
        <begin position="70"/>
        <end position="84"/>
    </location>
</feature>
<dbReference type="InterPro" id="IPR027417">
    <property type="entry name" value="P-loop_NTPase"/>
</dbReference>
<dbReference type="GO" id="GO:0005524">
    <property type="term" value="F:ATP binding"/>
    <property type="evidence" value="ECO:0007669"/>
    <property type="project" value="UniProtKB-UniRule"/>
</dbReference>
<dbReference type="EMBL" id="JAABOJ010000012">
    <property type="protein sequence ID" value="KAF3282727.1"/>
    <property type="molecule type" value="Genomic_DNA"/>
</dbReference>
<dbReference type="Pfam" id="PF00488">
    <property type="entry name" value="MutS_V"/>
    <property type="match status" value="1"/>
</dbReference>
<feature type="compositionally biased region" description="Polar residues" evidence="13">
    <location>
        <begin position="40"/>
        <end position="50"/>
    </location>
</feature>
<comment type="caution">
    <text evidence="15">The sequence shown here is derived from an EMBL/GenBank/DDBJ whole genome shotgun (WGS) entry which is preliminary data.</text>
</comment>
<dbReference type="AlphaFoldDB" id="A0A7C8RDE6"/>
<dbReference type="EMBL" id="JAABOJ010000012">
    <property type="protein sequence ID" value="KAF3282728.1"/>
    <property type="molecule type" value="Genomic_DNA"/>
</dbReference>
<keyword evidence="9" id="KW-0539">Nucleus</keyword>
<dbReference type="Gene3D" id="3.40.1170.10">
    <property type="entry name" value="DNA repair protein MutS, domain I"/>
    <property type="match status" value="1"/>
</dbReference>
<dbReference type="Gene3D" id="1.10.1420.10">
    <property type="match status" value="2"/>
</dbReference>
<name>A0A7C8RDE6_ORBOL</name>
<evidence type="ECO:0000313" key="16">
    <source>
        <dbReference type="Proteomes" id="UP000474640"/>
    </source>
</evidence>
<evidence type="ECO:0000256" key="12">
    <source>
        <dbReference type="ARBA" id="ARBA00073774"/>
    </source>
</evidence>
<dbReference type="SMART" id="SM00533">
    <property type="entry name" value="MUTSd"/>
    <property type="match status" value="1"/>
</dbReference>
<dbReference type="Proteomes" id="UP000474640">
    <property type="component" value="Unassembled WGS sequence"/>
</dbReference>
<feature type="compositionally biased region" description="Basic residues" evidence="13">
    <location>
        <begin position="248"/>
        <end position="257"/>
    </location>
</feature>
<dbReference type="Pfam" id="PF05188">
    <property type="entry name" value="MutS_II"/>
    <property type="match status" value="1"/>
</dbReference>
<keyword evidence="6" id="KW-0067">ATP-binding</keyword>
<dbReference type="GO" id="GO:0030983">
    <property type="term" value="F:mismatched DNA binding"/>
    <property type="evidence" value="ECO:0007669"/>
    <property type="project" value="UniProtKB-UniRule"/>
</dbReference>
<feature type="compositionally biased region" description="Acidic residues" evidence="13">
    <location>
        <begin position="129"/>
        <end position="151"/>
    </location>
</feature>
<dbReference type="FunFam" id="3.30.420.110:FF:000008">
    <property type="entry name" value="DNA mismatch repair protein"/>
    <property type="match status" value="1"/>
</dbReference>
<dbReference type="FunFam" id="3.40.50.300:FF:000870">
    <property type="entry name" value="MutS protein homolog 4"/>
    <property type="match status" value="1"/>
</dbReference>
<dbReference type="GO" id="GO:0140664">
    <property type="term" value="F:ATP-dependent DNA damage sensor activity"/>
    <property type="evidence" value="ECO:0007669"/>
    <property type="project" value="InterPro"/>
</dbReference>
<evidence type="ECO:0000313" key="15">
    <source>
        <dbReference type="EMBL" id="KAF3282727.1"/>
    </source>
</evidence>
<dbReference type="InterPro" id="IPR036678">
    <property type="entry name" value="MutS_con_dom_sf"/>
</dbReference>
<dbReference type="SUPFAM" id="SSF48334">
    <property type="entry name" value="DNA repair protein MutS, domain III"/>
    <property type="match status" value="1"/>
</dbReference>
<evidence type="ECO:0000256" key="8">
    <source>
        <dbReference type="ARBA" id="ARBA00023204"/>
    </source>
</evidence>
<evidence type="ECO:0000256" key="4">
    <source>
        <dbReference type="ARBA" id="ARBA00022741"/>
    </source>
</evidence>
<dbReference type="FunFam" id="3.40.1170.10:FF:000006">
    <property type="entry name" value="DNA mismatch repair protein"/>
    <property type="match status" value="1"/>
</dbReference>
<dbReference type="InterPro" id="IPR036187">
    <property type="entry name" value="DNA_mismatch_repair_MutS_sf"/>
</dbReference>
<dbReference type="PANTHER" id="PTHR11361">
    <property type="entry name" value="DNA MISMATCH REPAIR PROTEIN MUTS FAMILY MEMBER"/>
    <property type="match status" value="1"/>
</dbReference>
<dbReference type="InterPro" id="IPR045076">
    <property type="entry name" value="MutS"/>
</dbReference>
<feature type="compositionally biased region" description="Basic residues" evidence="13">
    <location>
        <begin position="156"/>
        <end position="166"/>
    </location>
</feature>
<organism evidence="15 16">
    <name type="scientific">Orbilia oligospora</name>
    <name type="common">Nematode-trapping fungus</name>
    <name type="synonym">Arthrobotrys oligospora</name>
    <dbReference type="NCBI Taxonomy" id="2813651"/>
    <lineage>
        <taxon>Eukaryota</taxon>
        <taxon>Fungi</taxon>
        <taxon>Dikarya</taxon>
        <taxon>Ascomycota</taxon>
        <taxon>Pezizomycotina</taxon>
        <taxon>Orbiliomycetes</taxon>
        <taxon>Orbiliales</taxon>
        <taxon>Orbiliaceae</taxon>
        <taxon>Orbilia</taxon>
    </lineage>
</organism>
<feature type="compositionally biased region" description="Acidic residues" evidence="13">
    <location>
        <begin position="226"/>
        <end position="239"/>
    </location>
</feature>
<evidence type="ECO:0000256" key="13">
    <source>
        <dbReference type="SAM" id="MobiDB-lite"/>
    </source>
</evidence>
<evidence type="ECO:0000259" key="14">
    <source>
        <dbReference type="PROSITE" id="PS00486"/>
    </source>
</evidence>
<dbReference type="SUPFAM" id="SSF52540">
    <property type="entry name" value="P-loop containing nucleoside triphosphate hydrolases"/>
    <property type="match status" value="1"/>
</dbReference>
<evidence type="ECO:0000256" key="3">
    <source>
        <dbReference type="ARBA" id="ARBA00022151"/>
    </source>
</evidence>
<feature type="region of interest" description="Disordered" evidence="13">
    <location>
        <begin position="179"/>
        <end position="198"/>
    </location>
</feature>
<feature type="domain" description="DNA mismatch repair proteins mutS family" evidence="14">
    <location>
        <begin position="1012"/>
        <end position="1028"/>
    </location>
</feature>
<accession>A0A7C8RDE6</accession>
<dbReference type="InterPro" id="IPR016151">
    <property type="entry name" value="DNA_mismatch_repair_MutS_N"/>
</dbReference>
<dbReference type="GO" id="GO:0005634">
    <property type="term" value="C:nucleus"/>
    <property type="evidence" value="ECO:0007669"/>
    <property type="project" value="UniProtKB-SubCell"/>
</dbReference>
<feature type="region of interest" description="Disordered" evidence="13">
    <location>
        <begin position="1"/>
        <end position="169"/>
    </location>
</feature>
<feature type="compositionally biased region" description="Polar residues" evidence="13">
    <location>
        <begin position="1"/>
        <end position="11"/>
    </location>
</feature>
<evidence type="ECO:0000256" key="11">
    <source>
        <dbReference type="ARBA" id="ARBA00029792"/>
    </source>
</evidence>
<dbReference type="NCBIfam" id="NF003810">
    <property type="entry name" value="PRK05399.1"/>
    <property type="match status" value="1"/>
</dbReference>
<evidence type="ECO:0000256" key="9">
    <source>
        <dbReference type="ARBA" id="ARBA00023242"/>
    </source>
</evidence>
<reference evidence="15 16" key="1">
    <citation type="submission" date="2020-01" db="EMBL/GenBank/DDBJ databases">
        <authorList>
            <person name="Palmer J.M."/>
        </authorList>
    </citation>
    <scope>NUCLEOTIDE SEQUENCE [LARGE SCALE GENOMIC DNA]</scope>
    <source>
        <strain evidence="15 16">TWF970</strain>
    </source>
</reference>
<evidence type="ECO:0000256" key="10">
    <source>
        <dbReference type="ARBA" id="ARBA00025902"/>
    </source>
</evidence>